<evidence type="ECO:0000313" key="2">
    <source>
        <dbReference type="Proteomes" id="UP000740413"/>
    </source>
</evidence>
<keyword evidence="2" id="KW-1185">Reference proteome</keyword>
<dbReference type="Proteomes" id="UP000740413">
    <property type="component" value="Unassembled WGS sequence"/>
</dbReference>
<proteinExistence type="predicted"/>
<gene>
    <name evidence="1" type="ORF">HW347_03210</name>
</gene>
<sequence>MQLKILKNKSFPMWNLLYNSLKEFEVKDINIHDYKNDNSVQKILSDICDYLVKEKCNENTNISVILYQKKAIGYLYGSHILNLKIDTFYSELVQTVLPIETTYSSIKNALSVIINRIIKEKDSLIAPKELKILQEVFPQQGNMSFTNNIYCIDSSDFSKLRLYHICHTRYFKQIKNKYSKKWNTIVSMKDFTVTKLFYKKHLLIGFSLYRKEDGEQFFWSGQFQEVLESLIIKIKNND</sequence>
<protein>
    <submittedName>
        <fullName evidence="1">Uncharacterized protein</fullName>
    </submittedName>
</protein>
<dbReference type="EMBL" id="JACATN010000001">
    <property type="protein sequence ID" value="MBT2160257.1"/>
    <property type="molecule type" value="Genomic_DNA"/>
</dbReference>
<accession>A0ABS5WA86</accession>
<reference evidence="2" key="2">
    <citation type="submission" date="2023-07" db="EMBL/GenBank/DDBJ databases">
        <title>Zobellia barbeyronii sp. nov., a new marine flavobacterium, isolated from green and red algae.</title>
        <authorList>
            <person name="Nedashkovskaya O.I."/>
            <person name="Otstavnykh N."/>
            <person name="Zhukova N."/>
            <person name="Guzev K."/>
            <person name="Chausova V."/>
            <person name="Tekutyeva L."/>
            <person name="Mikhailov V."/>
            <person name="Isaeva M."/>
        </authorList>
    </citation>
    <scope>NUCLEOTIDE SEQUENCE [LARGE SCALE GENOMIC DNA]</scope>
    <source>
        <strain evidence="2">KMM 6746</strain>
    </source>
</reference>
<comment type="caution">
    <text evidence="1">The sequence shown here is derived from an EMBL/GenBank/DDBJ whole genome shotgun (WGS) entry which is preliminary data.</text>
</comment>
<reference evidence="1 2" key="1">
    <citation type="submission" date="2020-06" db="EMBL/GenBank/DDBJ databases">
        <authorList>
            <person name="Isaeva M.P."/>
            <person name="Chernysheva N.Y."/>
        </authorList>
    </citation>
    <scope>NUCLEOTIDE SEQUENCE [LARGE SCALE GENOMIC DNA]</scope>
    <source>
        <strain evidence="1 2">KMM 6746</strain>
    </source>
</reference>
<organism evidence="1 2">
    <name type="scientific">Zobellia barbeyronii</name>
    <dbReference type="NCBI Taxonomy" id="2748009"/>
    <lineage>
        <taxon>Bacteria</taxon>
        <taxon>Pseudomonadati</taxon>
        <taxon>Bacteroidota</taxon>
        <taxon>Flavobacteriia</taxon>
        <taxon>Flavobacteriales</taxon>
        <taxon>Flavobacteriaceae</taxon>
        <taxon>Zobellia</taxon>
    </lineage>
</organism>
<evidence type="ECO:0000313" key="1">
    <source>
        <dbReference type="EMBL" id="MBT2160257.1"/>
    </source>
</evidence>
<name>A0ABS5WA86_9FLAO</name>
<dbReference type="RefSeq" id="WP_214610494.1">
    <property type="nucleotide sequence ID" value="NZ_JACATN010000001.1"/>
</dbReference>